<comment type="caution">
    <text evidence="3">The sequence shown here is derived from an EMBL/GenBank/DDBJ whole genome shotgun (WGS) entry which is preliminary data.</text>
</comment>
<evidence type="ECO:0000313" key="3">
    <source>
        <dbReference type="EMBL" id="TID27198.1"/>
    </source>
</evidence>
<dbReference type="Gene3D" id="3.55.40.20">
    <property type="entry name" value="Iron/manganese superoxide dismutase, C-terminal domain"/>
    <property type="match status" value="1"/>
</dbReference>
<dbReference type="PANTHER" id="PTHR43595:SF1">
    <property type="entry name" value="SMALL RIBOSOMAL SUBUNIT PROTEIN MS43"/>
    <property type="match status" value="1"/>
</dbReference>
<name>A0A4V4NFM7_9ASCO</name>
<keyword evidence="4" id="KW-1185">Reference proteome</keyword>
<feature type="domain" description="Manganese/iron superoxide dismutase C-terminal" evidence="2">
    <location>
        <begin position="189"/>
        <end position="233"/>
    </location>
</feature>
<accession>A0A4V4NFM7</accession>
<sequence>MYSIVSSSSVRLALRSSSLRSLSTANLNDPASSPNPQSILTDQIQLPNVERLNSFKERQLGIPGLISNPTLNDLWFHQLSTKLLDFKDYISQSTHNDYSDCFTINNDLQSNEISNKVINQYKNLLEKMSKKFDDNDSPLFDLTASIYNLFYFFSSIKASNSNEIKKLSANDLLTFIPNLTNNKPLDSNFIHLINKSFGSIEEFLTLFNDSANSIKGNGYTYLVYKHIENSKVFSKLGHLSILNVYNNGIPHTFTSKRVSNGKEFEKKKNQLNNSNNNSFIPSMDDAEAMNNLDFTFIPLVSIGSNPSFYLRDYGVYGKKLYINNAINSIDWDVVVSRIPSK</sequence>
<organism evidence="3 4">
    <name type="scientific">Pichia inconspicua</name>
    <dbReference type="NCBI Taxonomy" id="52247"/>
    <lineage>
        <taxon>Eukaryota</taxon>
        <taxon>Fungi</taxon>
        <taxon>Dikarya</taxon>
        <taxon>Ascomycota</taxon>
        <taxon>Saccharomycotina</taxon>
        <taxon>Pichiomycetes</taxon>
        <taxon>Pichiales</taxon>
        <taxon>Pichiaceae</taxon>
        <taxon>Pichia</taxon>
    </lineage>
</organism>
<dbReference type="EMBL" id="SELW01000432">
    <property type="protein sequence ID" value="TID27198.1"/>
    <property type="molecule type" value="Genomic_DNA"/>
</dbReference>
<gene>
    <name evidence="3" type="ORF">CANINC_002748</name>
</gene>
<dbReference type="Pfam" id="PF02777">
    <property type="entry name" value="Sod_Fe_C"/>
    <property type="match status" value="1"/>
</dbReference>
<evidence type="ECO:0000256" key="1">
    <source>
        <dbReference type="ARBA" id="ARBA00037226"/>
    </source>
</evidence>
<dbReference type="SUPFAM" id="SSF54719">
    <property type="entry name" value="Fe,Mn superoxide dismutase (SOD), C-terminal domain"/>
    <property type="match status" value="1"/>
</dbReference>
<reference evidence="3 4" key="1">
    <citation type="journal article" date="2019" name="Front. Genet.">
        <title>Whole-Genome Sequencing of the Opportunistic Yeast Pathogen Candida inconspicua Uncovers Its Hybrid Origin.</title>
        <authorList>
            <person name="Mixao V."/>
            <person name="Hansen A.P."/>
            <person name="Saus E."/>
            <person name="Boekhout T."/>
            <person name="Lass-Florl C."/>
            <person name="Gabaldon T."/>
        </authorList>
    </citation>
    <scope>NUCLEOTIDE SEQUENCE [LARGE SCALE GENOMIC DNA]</scope>
    <source>
        <strain evidence="3 4">CBS 180</strain>
    </source>
</reference>
<evidence type="ECO:0000259" key="2">
    <source>
        <dbReference type="Pfam" id="PF02777"/>
    </source>
</evidence>
<evidence type="ECO:0000313" key="4">
    <source>
        <dbReference type="Proteomes" id="UP000307173"/>
    </source>
</evidence>
<dbReference type="STRING" id="52247.A0A4V4NFM7"/>
<dbReference type="InterPro" id="IPR036314">
    <property type="entry name" value="SOD_C_sf"/>
</dbReference>
<dbReference type="InterPro" id="IPR019832">
    <property type="entry name" value="Mn/Fe_SOD_C"/>
</dbReference>
<proteinExistence type="predicted"/>
<protein>
    <recommendedName>
        <fullName evidence="2">Manganese/iron superoxide dismutase C-terminal domain-containing protein</fullName>
    </recommendedName>
</protein>
<dbReference type="PANTHER" id="PTHR43595">
    <property type="entry name" value="37S RIBOSOMAL PROTEIN S26, MITOCHONDRIAL"/>
    <property type="match status" value="1"/>
</dbReference>
<dbReference type="GO" id="GO:0046872">
    <property type="term" value="F:metal ion binding"/>
    <property type="evidence" value="ECO:0007669"/>
    <property type="project" value="InterPro"/>
</dbReference>
<dbReference type="Proteomes" id="UP000307173">
    <property type="component" value="Unassembled WGS sequence"/>
</dbReference>
<comment type="function">
    <text evidence="1">Component of the mitochondrial ribosome (mitoribosome), a dedicated translation machinery responsible for the synthesis of mitochondrial genome-encoded proteins, including at least some of the essential transmembrane subunits of the mitochondrial respiratory chain. The mitoribosomes are attached to the mitochondrial inner membrane and translation products are cotranslationally integrated into the membrane.</text>
</comment>
<dbReference type="GO" id="GO:0005737">
    <property type="term" value="C:cytoplasm"/>
    <property type="evidence" value="ECO:0007669"/>
    <property type="project" value="TreeGrafter"/>
</dbReference>
<dbReference type="OrthoDB" id="275227at2759"/>
<dbReference type="AlphaFoldDB" id="A0A4V4NFM7"/>
<dbReference type="GO" id="GO:0004784">
    <property type="term" value="F:superoxide dismutase activity"/>
    <property type="evidence" value="ECO:0007669"/>
    <property type="project" value="InterPro"/>
</dbReference>